<dbReference type="Pfam" id="PF21089">
    <property type="entry name" value="PKS_DH_N"/>
    <property type="match status" value="1"/>
</dbReference>
<dbReference type="SUPFAM" id="SSF53901">
    <property type="entry name" value="Thiolase-like"/>
    <property type="match status" value="2"/>
</dbReference>
<evidence type="ECO:0000256" key="1">
    <source>
        <dbReference type="ARBA" id="ARBA00022450"/>
    </source>
</evidence>
<dbReference type="InterPro" id="IPR014030">
    <property type="entry name" value="Ketoacyl_synth_N"/>
</dbReference>
<dbReference type="CDD" id="cd00833">
    <property type="entry name" value="PKS"/>
    <property type="match status" value="2"/>
</dbReference>
<dbReference type="InterPro" id="IPR013968">
    <property type="entry name" value="PKS_KR"/>
</dbReference>
<dbReference type="Pfam" id="PF00550">
    <property type="entry name" value="PP-binding"/>
    <property type="match status" value="3"/>
</dbReference>
<evidence type="ECO:0000259" key="8">
    <source>
        <dbReference type="PROSITE" id="PS52019"/>
    </source>
</evidence>
<dbReference type="InterPro" id="IPR020806">
    <property type="entry name" value="PKS_PP-bd"/>
</dbReference>
<feature type="domain" description="Ketosynthase family 3 (KS3)" evidence="7">
    <location>
        <begin position="17"/>
        <end position="434"/>
    </location>
</feature>
<dbReference type="InterPro" id="IPR009081">
    <property type="entry name" value="PP-bd_ACP"/>
</dbReference>
<feature type="compositionally biased region" description="Basic and acidic residues" evidence="5">
    <location>
        <begin position="2039"/>
        <end position="2050"/>
    </location>
</feature>
<feature type="region of interest" description="Disordered" evidence="5">
    <location>
        <begin position="1399"/>
        <end position="1445"/>
    </location>
</feature>
<feature type="domain" description="Carrier" evidence="6">
    <location>
        <begin position="2251"/>
        <end position="2325"/>
    </location>
</feature>
<dbReference type="PROSITE" id="PS50075">
    <property type="entry name" value="CARRIER"/>
    <property type="match status" value="3"/>
</dbReference>
<keyword evidence="1" id="KW-0596">Phosphopantetheine</keyword>
<dbReference type="SMART" id="SM00826">
    <property type="entry name" value="PKS_DH"/>
    <property type="match status" value="1"/>
</dbReference>
<evidence type="ECO:0000259" key="6">
    <source>
        <dbReference type="PROSITE" id="PS50075"/>
    </source>
</evidence>
<dbReference type="Pfam" id="PF00109">
    <property type="entry name" value="ketoacyl-synt"/>
    <property type="match status" value="2"/>
</dbReference>
<dbReference type="SMART" id="SM00822">
    <property type="entry name" value="PKS_KR"/>
    <property type="match status" value="1"/>
</dbReference>
<dbReference type="RefSeq" id="WP_191268098.1">
    <property type="nucleotide sequence ID" value="NZ_BMXJ01000002.1"/>
</dbReference>
<dbReference type="InterPro" id="IPR018201">
    <property type="entry name" value="Ketoacyl_synth_AS"/>
</dbReference>
<dbReference type="PROSITE" id="PS52004">
    <property type="entry name" value="KS3_2"/>
    <property type="match status" value="2"/>
</dbReference>
<dbReference type="InterPro" id="IPR006162">
    <property type="entry name" value="Ppantetheine_attach_site"/>
</dbReference>
<keyword evidence="10" id="KW-1185">Reference proteome</keyword>
<keyword evidence="3 9" id="KW-0808">Transferase</keyword>
<evidence type="ECO:0000256" key="4">
    <source>
        <dbReference type="PROSITE-ProRule" id="PRU01363"/>
    </source>
</evidence>
<accession>A0ABR9HDD4</accession>
<dbReference type="SMART" id="SM01294">
    <property type="entry name" value="PKS_PP_betabranch"/>
    <property type="match status" value="2"/>
</dbReference>
<dbReference type="InterPro" id="IPR036291">
    <property type="entry name" value="NAD(P)-bd_dom_sf"/>
</dbReference>
<dbReference type="SMART" id="SM00825">
    <property type="entry name" value="PKS_KS"/>
    <property type="match status" value="2"/>
</dbReference>
<dbReference type="InterPro" id="IPR057326">
    <property type="entry name" value="KR_dom"/>
</dbReference>
<dbReference type="Gene3D" id="1.10.1200.10">
    <property type="entry name" value="ACP-like"/>
    <property type="match status" value="3"/>
</dbReference>
<feature type="region of interest" description="Disordered" evidence="5">
    <location>
        <begin position="2222"/>
        <end position="2245"/>
    </location>
</feature>
<dbReference type="CDD" id="cd08953">
    <property type="entry name" value="KR_2_SDR_x"/>
    <property type="match status" value="1"/>
</dbReference>
<dbReference type="PROSITE" id="PS52019">
    <property type="entry name" value="PKS_MFAS_DH"/>
    <property type="match status" value="1"/>
</dbReference>
<dbReference type="InterPro" id="IPR020841">
    <property type="entry name" value="PKS_Beta-ketoAc_synthase_dom"/>
</dbReference>
<dbReference type="InterPro" id="IPR036736">
    <property type="entry name" value="ACP-like_sf"/>
</dbReference>
<feature type="active site" description="Proton acceptor; for dehydratase activity" evidence="4">
    <location>
        <position position="592"/>
    </location>
</feature>
<dbReference type="Gene3D" id="1.10.1240.100">
    <property type="match status" value="2"/>
</dbReference>
<dbReference type="PANTHER" id="PTHR43775">
    <property type="entry name" value="FATTY ACID SYNTHASE"/>
    <property type="match status" value="1"/>
</dbReference>
<dbReference type="PROSITE" id="PS00012">
    <property type="entry name" value="PHOSPHOPANTETHEINE"/>
    <property type="match status" value="1"/>
</dbReference>
<dbReference type="InterPro" id="IPR016039">
    <property type="entry name" value="Thiolase-like"/>
</dbReference>
<proteinExistence type="predicted"/>
<dbReference type="SMART" id="SM00823">
    <property type="entry name" value="PKS_PP"/>
    <property type="match status" value="3"/>
</dbReference>
<dbReference type="InterPro" id="IPR049551">
    <property type="entry name" value="PKS_DH_C"/>
</dbReference>
<dbReference type="InterPro" id="IPR042104">
    <property type="entry name" value="PKS_dehydratase_sf"/>
</dbReference>
<dbReference type="GO" id="GO:0016740">
    <property type="term" value="F:transferase activity"/>
    <property type="evidence" value="ECO:0007669"/>
    <property type="project" value="UniProtKB-KW"/>
</dbReference>
<feature type="domain" description="Carrier" evidence="6">
    <location>
        <begin position="2145"/>
        <end position="2219"/>
    </location>
</feature>
<dbReference type="InterPro" id="IPR020807">
    <property type="entry name" value="PKS_DH"/>
</dbReference>
<dbReference type="EMBL" id="JADBDY010000001">
    <property type="protein sequence ID" value="MBE1456911.1"/>
    <property type="molecule type" value="Genomic_DNA"/>
</dbReference>
<feature type="region of interest" description="Disordered" evidence="5">
    <location>
        <begin position="563"/>
        <end position="590"/>
    </location>
</feature>
<feature type="compositionally biased region" description="Basic and acidic residues" evidence="5">
    <location>
        <begin position="1297"/>
        <end position="1307"/>
    </location>
</feature>
<evidence type="ECO:0000256" key="2">
    <source>
        <dbReference type="ARBA" id="ARBA00022553"/>
    </source>
</evidence>
<feature type="domain" description="PKS/mFAS DH" evidence="8">
    <location>
        <begin position="546"/>
        <end position="829"/>
    </location>
</feature>
<feature type="region of interest" description="Disordered" evidence="5">
    <location>
        <begin position="1282"/>
        <end position="1312"/>
    </location>
</feature>
<dbReference type="SUPFAM" id="SSF51735">
    <property type="entry name" value="NAD(P)-binding Rossmann-fold domains"/>
    <property type="match status" value="2"/>
</dbReference>
<feature type="compositionally biased region" description="Basic and acidic residues" evidence="5">
    <location>
        <begin position="2229"/>
        <end position="2245"/>
    </location>
</feature>
<gene>
    <name evidence="9" type="ORF">H4W79_001125</name>
</gene>
<feature type="region of interest" description="C-terminal hotdog fold" evidence="4">
    <location>
        <begin position="684"/>
        <end position="829"/>
    </location>
</feature>
<dbReference type="Pfam" id="PF02801">
    <property type="entry name" value="Ketoacyl-synt_C"/>
    <property type="match status" value="2"/>
</dbReference>
<evidence type="ECO:0000259" key="7">
    <source>
        <dbReference type="PROSITE" id="PS52004"/>
    </source>
</evidence>
<dbReference type="PANTHER" id="PTHR43775:SF37">
    <property type="entry name" value="SI:DKEY-61P9.11"/>
    <property type="match status" value="1"/>
</dbReference>
<dbReference type="SUPFAM" id="SSF47336">
    <property type="entry name" value="ACP-like"/>
    <property type="match status" value="3"/>
</dbReference>
<feature type="compositionally biased region" description="Pro residues" evidence="5">
    <location>
        <begin position="2104"/>
        <end position="2131"/>
    </location>
</feature>
<feature type="domain" description="Carrier" evidence="6">
    <location>
        <begin position="1317"/>
        <end position="1390"/>
    </location>
</feature>
<dbReference type="InterPro" id="IPR014031">
    <property type="entry name" value="Ketoacyl_synth_C"/>
</dbReference>
<dbReference type="Pfam" id="PF08659">
    <property type="entry name" value="KR"/>
    <property type="match status" value="1"/>
</dbReference>
<feature type="region of interest" description="Disordered" evidence="5">
    <location>
        <begin position="2030"/>
        <end position="2148"/>
    </location>
</feature>
<name>A0ABR9HDD4_9ACTN</name>
<dbReference type="InterPro" id="IPR049552">
    <property type="entry name" value="PKS_DH_N"/>
</dbReference>
<feature type="compositionally biased region" description="Low complexity" evidence="5">
    <location>
        <begin position="1282"/>
        <end position="1295"/>
    </location>
</feature>
<evidence type="ECO:0000256" key="3">
    <source>
        <dbReference type="ARBA" id="ARBA00022679"/>
    </source>
</evidence>
<dbReference type="InterPro" id="IPR049900">
    <property type="entry name" value="PKS_mFAS_DH"/>
</dbReference>
<dbReference type="Gene3D" id="3.40.47.10">
    <property type="match status" value="2"/>
</dbReference>
<feature type="active site" description="Proton donor; for dehydratase activity" evidence="4">
    <location>
        <position position="743"/>
    </location>
</feature>
<keyword evidence="2" id="KW-0597">Phosphoprotein</keyword>
<dbReference type="Gene3D" id="3.10.129.110">
    <property type="entry name" value="Polyketide synthase dehydratase"/>
    <property type="match status" value="1"/>
</dbReference>
<dbReference type="Proteomes" id="UP000598217">
    <property type="component" value="Unassembled WGS sequence"/>
</dbReference>
<dbReference type="Gene3D" id="3.40.50.720">
    <property type="entry name" value="NAD(P)-binding Rossmann-like Domain"/>
    <property type="match status" value="1"/>
</dbReference>
<dbReference type="InterPro" id="IPR032821">
    <property type="entry name" value="PKS_assoc"/>
</dbReference>
<sequence length="2387" mass="250619">MTHGSTQASAPLADHDPNAVAVIGLACRFGPADSADQLWELVSRGGTGIRRHETEHLIRLGHDTETTRRPNFVPVGSVLDDADAFDARFFGYTPQHAEWLEPQHRILLESAWHALEDASVPPRRGGARTSVFASVGQSTHPPVRITDLDAAGMARFSSSDKDFAATRISHVLGCTGPSMTVQTACSSGLVATHLAIESLLGEECDLALAGAASLHFPQAGYLSAPGMILSPSGVCRPFDDNADGTVFGNGVGVVVLRRLSDALRDGDPIRAVIRGSAVNNDGAAKMDYHAPSDGGQEDVIREALAVSGAAPESVGYVETHGTGTHLGDPIEYAALDRVYGTAGNGAALGSVKGTIGHLNTAAGIAGLIKAVLALEHGEIPPQASFDDLNSRIRGTGALRVPRDRAPWAASGEPRRAAVSSFGVGGTNAHVVVEEAPSAAAPPGEAAPSGTVWVPLSARTGEALRALAASLADRVGADPGIRPADVAHTLWAGRSHLEVRALVRADGAGELAEKLRTIASGEGADTTPGATPEYLAWLDGGDVPRVPPAPGARRIRLPGYPFARQRWRRPGHDGPGSEDGSKLGPGDPIVADHRVDGRPLLPAAVQIDAALAALGEEGAPAVLTDVVLLRPVWITEPTRIVARIEDGDVRVCAPEPVSTARVVAADQVPPRPERLDIAGTRLSCPEPISPASLYRRFSEGRVDYGPTFRVLRELRRGQGGALARAALPEGGGPRGRAVSPALLDGALQSVLGCVWDEDLTGGTMLPFAIDRIALHGTPRDEVWIHVRPCAPARSGARVRRFDVTVADDDGTVLLTLAGLALRRVAAEYRSERVHLFQEAEEPYPDGAPVAGPIAVIGDAPSVGADRHWPEPVDADGAMRLGEEVGAAFPDGDPPVVVWPVAQGTVPGSAADSAIDRAVTTLAFLRALLRPWARRGCTVLVPYPAEDPSARIAAGGLAALGRSLALENPRFRLVAAAMEPGTGDADLHRAIAAGASDAPASRHLVVKAREPLRTPAFRPLEPTVDAGTPFVRGGRYWINGAGRLALGLADHLVDRYEASLVLSGRSPLDGDRARHVRLLAERAERVGGSVEYVRLDCTDRAAVRDVSLRLAGGGAPVAGIVHCAGAVRDSYVIRKESDQVREVVAGKLAGAEALDSATADWPLDFFAVYSSVSGALGSQGQADYAFANAAVDELVRHRERLRERGARRGRSLSVAWPYWADGGMGERGTTEEVLAEHGMEPLETSEGLAVLEELLGRPEPVTPLVIRGDRDSFTRALPALRGPAEVTPAAEPAAPAANRPHDTAPERPGEPGQDTSLAHALEPLLIGAVAEATGLHTDEITPEGPFDALGVDSLLAIRVVELLGEHFGRLPKTLLFECASVAELAVFLADEYPELSARLAGGSRDGQAEAADAAPETAPPAPDAADPRRSQGEAVAPSPALVPAQVTGPRETDVAVIGMAGRFPQADGLDEFWDHLVHGRDCVTEVPRDRWDADALYDTDRLRPDRTYTKWGGFIDGVEEFDAPLFNISPREAGIIDPQARLFLEACWAVMEDAGRTPDRLTEAQNPSRRRQVGVFAGVMYGEYQLHEAEERLRGNPILANSAYWSIANRVSYFFDFQGPSVAVDTACSSALTAIHTAVDALRAGRCEVAIAGGVNVLIHPNKYLMLARGGFAASDGRCRSFGAGGDGYVPGEGVGAFLLKPLTAALRDGDHIHGVIRGTAANHGGRTNGYTVPNPRAQADLVSDALADARIGPGGLDYVEAHGTGTSLGDPIEIRGLTSVFARGGVTGPHDVPIGSVKSNVGHLESAAGAAAFAKVLLQMRHGVLVPSLHSDPPNPEIDFDRVPFSVQKGVEPWRTRDGSERPLRAGISSFGAGGANVHVVVEAPPPRAEPDPADGPVTVLLSARTDEALASYARDLRAFLTAATDRGEAPRPADVALTMAVGRVDLACRAAVRAHDADSLLQGLVKIAEGGVRGSTDEEDGPVADWLRGERIDKEQACGAGAGARRVPLPHYPFERVRCWYDAQIAHLGDRDEDSGEDASVRSHLRDFGRRPGTGLTPEAAVTPPTRSRPAPVPAFSPTPSEEAPMPAKKKVQLRSVTRTAAAPPEPAPPEPEPVPEPAVPSAPAPAPDPVPASGTARPSNTARRKADDTVREVLGEVLFTDPEGIEPELAFTDMGVDSILGVEFTAGVNARLGTTIAATALYDHPTPAAFAHFAAESANGVRTASNADESRAGDPADPVRAEEPEADRVRRITDDLRALLAQILYSTPDALEPDASFVSLGLDSILGVEYVSLINEAYGLEEKAGVLYDHPGLEKLARHIAAARLGGADPTPTGTAAALPVPDVPATVETDVVAVLDAVRAERMSVDEALHLLRSQGGPGSAANLT</sequence>
<dbReference type="InterPro" id="IPR050091">
    <property type="entry name" value="PKS_NRPS_Biosynth_Enz"/>
</dbReference>
<dbReference type="PROSITE" id="PS00606">
    <property type="entry name" value="KS3_1"/>
    <property type="match status" value="1"/>
</dbReference>
<comment type="caution">
    <text evidence="9">The sequence shown here is derived from an EMBL/GenBank/DDBJ whole genome shotgun (WGS) entry which is preliminary data.</text>
</comment>
<organism evidence="9 10">
    <name type="scientific">Nocardiopsis terrae</name>
    <dbReference type="NCBI Taxonomy" id="372655"/>
    <lineage>
        <taxon>Bacteria</taxon>
        <taxon>Bacillati</taxon>
        <taxon>Actinomycetota</taxon>
        <taxon>Actinomycetes</taxon>
        <taxon>Streptosporangiales</taxon>
        <taxon>Nocardiopsidaceae</taxon>
        <taxon>Nocardiopsis</taxon>
    </lineage>
</organism>
<evidence type="ECO:0000313" key="9">
    <source>
        <dbReference type="EMBL" id="MBE1456911.1"/>
    </source>
</evidence>
<feature type="region of interest" description="N-terminal hotdog fold" evidence="4">
    <location>
        <begin position="546"/>
        <end position="670"/>
    </location>
</feature>
<protein>
    <submittedName>
        <fullName evidence="9">Acyl transferase domain-containing protein/acyl carrier protein</fullName>
    </submittedName>
</protein>
<dbReference type="Pfam" id="PF16197">
    <property type="entry name" value="KAsynt_C_assoc"/>
    <property type="match status" value="2"/>
</dbReference>
<evidence type="ECO:0000256" key="5">
    <source>
        <dbReference type="SAM" id="MobiDB-lite"/>
    </source>
</evidence>
<evidence type="ECO:0000313" key="10">
    <source>
        <dbReference type="Proteomes" id="UP000598217"/>
    </source>
</evidence>
<feature type="domain" description="Ketosynthase family 3 (KS3)" evidence="7">
    <location>
        <begin position="1449"/>
        <end position="1883"/>
    </location>
</feature>
<dbReference type="Pfam" id="PF14765">
    <property type="entry name" value="PS-DH"/>
    <property type="match status" value="1"/>
</dbReference>
<reference evidence="9 10" key="1">
    <citation type="submission" date="2020-10" db="EMBL/GenBank/DDBJ databases">
        <title>Sequencing the genomes of 1000 actinobacteria strains.</title>
        <authorList>
            <person name="Klenk H.-P."/>
        </authorList>
    </citation>
    <scope>NUCLEOTIDE SEQUENCE [LARGE SCALE GENOMIC DNA]</scope>
    <source>
        <strain evidence="9 10">DSM 45157</strain>
    </source>
</reference>